<keyword evidence="1" id="KW-1133">Transmembrane helix</keyword>
<keyword evidence="3" id="KW-1185">Reference proteome</keyword>
<evidence type="ECO:0000256" key="1">
    <source>
        <dbReference type="SAM" id="Phobius"/>
    </source>
</evidence>
<dbReference type="EMBL" id="LT607411">
    <property type="protein sequence ID" value="SCE94574.1"/>
    <property type="molecule type" value="Genomic_DNA"/>
</dbReference>
<sequence>MPSRAHYSSPEWPALNSHSVPTERRAWKAVYPHPVKTRRMDQWPVYTLCGGIILLAGCLALLVATLST</sequence>
<name>A0A1C4WEG4_MICVI</name>
<dbReference type="AlphaFoldDB" id="A0A1C4WEG4"/>
<organism evidence="2 3">
    <name type="scientific">Micromonospora viridifaciens</name>
    <dbReference type="NCBI Taxonomy" id="1881"/>
    <lineage>
        <taxon>Bacteria</taxon>
        <taxon>Bacillati</taxon>
        <taxon>Actinomycetota</taxon>
        <taxon>Actinomycetes</taxon>
        <taxon>Micromonosporales</taxon>
        <taxon>Micromonosporaceae</taxon>
        <taxon>Micromonospora</taxon>
    </lineage>
</organism>
<dbReference type="Proteomes" id="UP000198242">
    <property type="component" value="Chromosome I"/>
</dbReference>
<feature type="transmembrane region" description="Helical" evidence="1">
    <location>
        <begin position="45"/>
        <end position="66"/>
    </location>
</feature>
<keyword evidence="1" id="KW-0812">Transmembrane</keyword>
<evidence type="ECO:0000313" key="2">
    <source>
        <dbReference type="EMBL" id="SCE94574.1"/>
    </source>
</evidence>
<protein>
    <submittedName>
        <fullName evidence="2">Uncharacterized protein</fullName>
    </submittedName>
</protein>
<gene>
    <name evidence="2" type="ORF">GA0074695_2352</name>
</gene>
<keyword evidence="1" id="KW-0472">Membrane</keyword>
<evidence type="ECO:0000313" key="3">
    <source>
        <dbReference type="Proteomes" id="UP000198242"/>
    </source>
</evidence>
<proteinExistence type="predicted"/>
<accession>A0A1C4WEG4</accession>
<reference evidence="3" key="1">
    <citation type="submission" date="2016-06" db="EMBL/GenBank/DDBJ databases">
        <authorList>
            <person name="Varghese N."/>
            <person name="Submissions Spin"/>
        </authorList>
    </citation>
    <scope>NUCLEOTIDE SEQUENCE [LARGE SCALE GENOMIC DNA]</scope>
    <source>
        <strain evidence="3">DSM 43909</strain>
    </source>
</reference>